<dbReference type="Proteomes" id="UP001519292">
    <property type="component" value="Unassembled WGS sequence"/>
</dbReference>
<dbReference type="InterPro" id="IPR016195">
    <property type="entry name" value="Pol/histidinol_Pase-like"/>
</dbReference>
<dbReference type="PIRSF" id="PIRSF016557">
    <property type="entry name" value="Caps_synth_CpsB"/>
    <property type="match status" value="1"/>
</dbReference>
<dbReference type="GO" id="GO:0004725">
    <property type="term" value="F:protein tyrosine phosphatase activity"/>
    <property type="evidence" value="ECO:0007669"/>
    <property type="project" value="UniProtKB-EC"/>
</dbReference>
<evidence type="ECO:0000313" key="7">
    <source>
        <dbReference type="Proteomes" id="UP001519292"/>
    </source>
</evidence>
<dbReference type="PANTHER" id="PTHR39181">
    <property type="entry name" value="TYROSINE-PROTEIN PHOSPHATASE YWQE"/>
    <property type="match status" value="1"/>
</dbReference>
<dbReference type="EMBL" id="JAGGLU010000006">
    <property type="protein sequence ID" value="MBP2058111.1"/>
    <property type="molecule type" value="Genomic_DNA"/>
</dbReference>
<comment type="similarity">
    <text evidence="1 5">Belongs to the metallo-dependent hydrolases superfamily. CpsB/CapC family.</text>
</comment>
<dbReference type="Pfam" id="PF19567">
    <property type="entry name" value="CpsB_CapC"/>
    <property type="match status" value="1"/>
</dbReference>
<keyword evidence="7" id="KW-1185">Reference proteome</keyword>
<accession>A0ABS4MFJ6</accession>
<protein>
    <recommendedName>
        <fullName evidence="5">Tyrosine-protein phosphatase</fullName>
        <ecNumber evidence="5">3.1.3.48</ecNumber>
    </recommendedName>
</protein>
<evidence type="ECO:0000256" key="3">
    <source>
        <dbReference type="ARBA" id="ARBA00022912"/>
    </source>
</evidence>
<dbReference type="SUPFAM" id="SSF89550">
    <property type="entry name" value="PHP domain-like"/>
    <property type="match status" value="1"/>
</dbReference>
<comment type="caution">
    <text evidence="6">The sequence shown here is derived from an EMBL/GenBank/DDBJ whole genome shotgun (WGS) entry which is preliminary data.</text>
</comment>
<evidence type="ECO:0000256" key="4">
    <source>
        <dbReference type="ARBA" id="ARBA00051722"/>
    </source>
</evidence>
<evidence type="ECO:0000256" key="1">
    <source>
        <dbReference type="ARBA" id="ARBA00005750"/>
    </source>
</evidence>
<dbReference type="RefSeq" id="WP_209686857.1">
    <property type="nucleotide sequence ID" value="NZ_JAGGLU010000006.1"/>
</dbReference>
<keyword evidence="3 5" id="KW-0904">Protein phosphatase</keyword>
<organism evidence="6 7">
    <name type="scientific">Lactobacillus colini</name>
    <dbReference type="NCBI Taxonomy" id="1819254"/>
    <lineage>
        <taxon>Bacteria</taxon>
        <taxon>Bacillati</taxon>
        <taxon>Bacillota</taxon>
        <taxon>Bacilli</taxon>
        <taxon>Lactobacillales</taxon>
        <taxon>Lactobacillaceae</taxon>
        <taxon>Lactobacillus</taxon>
    </lineage>
</organism>
<name>A0ABS4MFJ6_9LACO</name>
<dbReference type="PANTHER" id="PTHR39181:SF1">
    <property type="entry name" value="TYROSINE-PROTEIN PHOSPHATASE YWQE"/>
    <property type="match status" value="1"/>
</dbReference>
<sequence length="256" mass="28932">MVLVDIHSHILPGIDDGSPDLETSLKLAKAAVDDGITHALMTPHHLNGKYTNHKQDVIKETKEFQQALDDNDIELTVFPSQEVRLSADIPEALENDDILFCDEEGTYMLLEFPSEDVPMYAKDMTFRLLGEGITPIIVHPERNNKILHDPQVLQQFLEQGCLTQVTASSYVGVFGKEIEQLSERLIDAGQVATFASDAHSLAKRESRMTDAYNKLAKQSGKQVSEQFKQNARNVINGDKVQLNWQPLKKKKRFWLF</sequence>
<gene>
    <name evidence="6" type="ORF">J2Z60_001288</name>
</gene>
<dbReference type="EC" id="3.1.3.48" evidence="5"/>
<comment type="catalytic activity">
    <reaction evidence="4 5">
        <text>O-phospho-L-tyrosyl-[protein] + H2O = L-tyrosyl-[protein] + phosphate</text>
        <dbReference type="Rhea" id="RHEA:10684"/>
        <dbReference type="Rhea" id="RHEA-COMP:10136"/>
        <dbReference type="Rhea" id="RHEA-COMP:20101"/>
        <dbReference type="ChEBI" id="CHEBI:15377"/>
        <dbReference type="ChEBI" id="CHEBI:43474"/>
        <dbReference type="ChEBI" id="CHEBI:46858"/>
        <dbReference type="ChEBI" id="CHEBI:61978"/>
        <dbReference type="EC" id="3.1.3.48"/>
    </reaction>
</comment>
<keyword evidence="2 5" id="KW-0378">Hydrolase</keyword>
<evidence type="ECO:0000313" key="6">
    <source>
        <dbReference type="EMBL" id="MBP2058111.1"/>
    </source>
</evidence>
<reference evidence="6 7" key="1">
    <citation type="submission" date="2021-03" db="EMBL/GenBank/DDBJ databases">
        <title>Genomic Encyclopedia of Type Strains, Phase IV (KMG-IV): sequencing the most valuable type-strain genomes for metagenomic binning, comparative biology and taxonomic classification.</title>
        <authorList>
            <person name="Goeker M."/>
        </authorList>
    </citation>
    <scope>NUCLEOTIDE SEQUENCE [LARGE SCALE GENOMIC DNA]</scope>
    <source>
        <strain evidence="6 7">DSM 101872</strain>
    </source>
</reference>
<dbReference type="InterPro" id="IPR016667">
    <property type="entry name" value="Caps_polysacc_synth_CpsB/CapC"/>
</dbReference>
<evidence type="ECO:0000256" key="5">
    <source>
        <dbReference type="PIRNR" id="PIRNR016557"/>
    </source>
</evidence>
<evidence type="ECO:0000256" key="2">
    <source>
        <dbReference type="ARBA" id="ARBA00022801"/>
    </source>
</evidence>
<proteinExistence type="inferred from homology"/>
<dbReference type="Gene3D" id="3.20.20.140">
    <property type="entry name" value="Metal-dependent hydrolases"/>
    <property type="match status" value="1"/>
</dbReference>